<evidence type="ECO:0000256" key="1">
    <source>
        <dbReference type="SAM" id="MobiDB-lite"/>
    </source>
</evidence>
<evidence type="ECO:0000313" key="3">
    <source>
        <dbReference type="Proteomes" id="UP000029998"/>
    </source>
</evidence>
<comment type="caution">
    <text evidence="2">The sequence shown here is derived from an EMBL/GenBank/DDBJ whole genome shotgun (WGS) entry which is preliminary data.</text>
</comment>
<evidence type="ECO:0000313" key="2">
    <source>
        <dbReference type="EMBL" id="KGM51232.1"/>
    </source>
</evidence>
<dbReference type="EMBL" id="AVPU01000064">
    <property type="protein sequence ID" value="KGM51232.1"/>
    <property type="molecule type" value="Genomic_DNA"/>
</dbReference>
<dbReference type="Proteomes" id="UP000029998">
    <property type="component" value="Unassembled WGS sequence"/>
</dbReference>
<gene>
    <name evidence="2" type="ORF">N800_13600</name>
</gene>
<name>A0A0A0EPY6_9GAMM</name>
<dbReference type="STRING" id="1385517.N800_13600"/>
<protein>
    <submittedName>
        <fullName evidence="2">Uncharacterized protein</fullName>
    </submittedName>
</protein>
<sequence length="109" mass="12193">MSNLAIEHVSYEKGWGVLFEVRDPEQVHRFCIHMDTLTAPGLRHRTKHTFPEIFEANVDIMLRVAEALIRSNQLSSDIWGTEILASHIGEVTGAGPNNSFKPKPLRGSA</sequence>
<reference evidence="2 3" key="1">
    <citation type="submission" date="2013-08" db="EMBL/GenBank/DDBJ databases">
        <title>Genome sequencing of Lysobacter.</title>
        <authorList>
            <person name="Zhang S."/>
            <person name="Wang G."/>
        </authorList>
    </citation>
    <scope>NUCLEOTIDE SEQUENCE [LARGE SCALE GENOMIC DNA]</scope>
    <source>
        <strain evidence="2 3">GH1-9</strain>
    </source>
</reference>
<keyword evidence="3" id="KW-1185">Reference proteome</keyword>
<proteinExistence type="predicted"/>
<dbReference type="AlphaFoldDB" id="A0A0A0EPY6"/>
<feature type="region of interest" description="Disordered" evidence="1">
    <location>
        <begin position="90"/>
        <end position="109"/>
    </location>
</feature>
<organism evidence="2 3">
    <name type="scientific">Lysobacter daejeonensis GH1-9</name>
    <dbReference type="NCBI Taxonomy" id="1385517"/>
    <lineage>
        <taxon>Bacteria</taxon>
        <taxon>Pseudomonadati</taxon>
        <taxon>Pseudomonadota</taxon>
        <taxon>Gammaproteobacteria</taxon>
        <taxon>Lysobacterales</taxon>
        <taxon>Lysobacteraceae</taxon>
        <taxon>Aerolutibacter</taxon>
    </lineage>
</organism>
<accession>A0A0A0EPY6</accession>